<dbReference type="Gene3D" id="3.30.1520.10">
    <property type="entry name" value="Phox-like domain"/>
    <property type="match status" value="1"/>
</dbReference>
<protein>
    <recommendedName>
        <fullName evidence="4">Sorting nexin MVP1</fullName>
    </recommendedName>
    <alternativeName>
        <fullName evidence="9">Sorting nexin mvp1</fullName>
    </alternativeName>
</protein>
<evidence type="ECO:0000256" key="5">
    <source>
        <dbReference type="ARBA" id="ARBA00022448"/>
    </source>
</evidence>
<feature type="compositionally biased region" description="Low complexity" evidence="10">
    <location>
        <begin position="22"/>
        <end position="33"/>
    </location>
</feature>
<dbReference type="InterPro" id="IPR045734">
    <property type="entry name" value="Snx8_BAR_dom"/>
</dbReference>
<dbReference type="PANTHER" id="PTHR47554">
    <property type="entry name" value="SORTING NEXIN MVP1"/>
    <property type="match status" value="1"/>
</dbReference>
<dbReference type="OMA" id="WEYAGAK"/>
<dbReference type="Pfam" id="PF19566">
    <property type="entry name" value="Snx8_BAR_dom"/>
    <property type="match status" value="1"/>
</dbReference>
<comment type="subcellular location">
    <subcellularLocation>
        <location evidence="2">Cytoplasm</location>
    </subcellularLocation>
    <subcellularLocation>
        <location evidence="1">Membrane</location>
        <topology evidence="1">Peripheral membrane protein</topology>
        <orientation evidence="1">Cytoplasmic side</orientation>
    </subcellularLocation>
</comment>
<dbReference type="GO" id="GO:0032266">
    <property type="term" value="F:phosphatidylinositol-3-phosphate binding"/>
    <property type="evidence" value="ECO:0007669"/>
    <property type="project" value="EnsemblFungi"/>
</dbReference>
<dbReference type="CDD" id="cd06866">
    <property type="entry name" value="PX_SNX8_Mvp1p_like"/>
    <property type="match status" value="1"/>
</dbReference>
<dbReference type="SMART" id="SM00312">
    <property type="entry name" value="PX"/>
    <property type="match status" value="1"/>
</dbReference>
<dbReference type="GO" id="GO:0005768">
    <property type="term" value="C:endosome"/>
    <property type="evidence" value="ECO:0007669"/>
    <property type="project" value="EnsemblFungi"/>
</dbReference>
<dbReference type="RefSeq" id="XP_003669176.1">
    <property type="nucleotide sequence ID" value="XM_003669128.1"/>
</dbReference>
<dbReference type="GO" id="GO:0016020">
    <property type="term" value="C:membrane"/>
    <property type="evidence" value="ECO:0007669"/>
    <property type="project" value="UniProtKB-SubCell"/>
</dbReference>
<dbReference type="Proteomes" id="UP000000689">
    <property type="component" value="Chromosome 3"/>
</dbReference>
<evidence type="ECO:0000256" key="2">
    <source>
        <dbReference type="ARBA" id="ARBA00004496"/>
    </source>
</evidence>
<name>G0W822_NAUDC</name>
<keyword evidence="5" id="KW-0813">Transport</keyword>
<dbReference type="GO" id="GO:0005634">
    <property type="term" value="C:nucleus"/>
    <property type="evidence" value="ECO:0007669"/>
    <property type="project" value="EnsemblFungi"/>
</dbReference>
<dbReference type="STRING" id="1071378.G0W822"/>
<dbReference type="GO" id="GO:0005829">
    <property type="term" value="C:cytosol"/>
    <property type="evidence" value="ECO:0007669"/>
    <property type="project" value="GOC"/>
</dbReference>
<evidence type="ECO:0000256" key="8">
    <source>
        <dbReference type="ARBA" id="ARBA00023136"/>
    </source>
</evidence>
<sequence length="525" mass="61272">MNTYDEEEPDPWRSGPTTNAWSTTNPTITSNNTDRPDDSTSTRIASDLTKVSLIDRARSDLFNSSADVLEESIWNETLATQSNDSTTISAEATTTNQTFIPENILNQDTNKHIGNSMEDTNNVEEALNDWCDKIRKTYKPLDYDIIAIEEIPEREGLLFKHANYSVKHLVDLPHVDSPKDKSVIRRYSDFVWLQEILLRRYPFRMVPELPPKRIGSQNADPVFLLKRKNGLRRFINLVMKHPVFKNDDLVLTFLTAPTDLSSWRKQATYDTSDEFTDRKISVEFRKMWQKDISQQWNKATSSIDQSIEIWSRICILVERHSKKLNQIAHEDSIFNSLIKDFTNFAPKLYPIQQSDTILDINNHFSIISTHLEKKNEITLQTIKDFSDQLIPKFKIYTDVLLSLRGLFERYRIMATNTIPQLQRHVQLNLEKLESMKGKPEVSGTEYDKIKASIKRDRKSIGEQLNRTWLIRECILQEFTIFQETQFMITRAFQEWMKLNSTYNGLILNEWEKLGNQTIDMPSSRK</sequence>
<dbReference type="GO" id="GO:0006623">
    <property type="term" value="P:protein targeting to vacuole"/>
    <property type="evidence" value="ECO:0007669"/>
    <property type="project" value="EnsemblFungi"/>
</dbReference>
<dbReference type="PROSITE" id="PS50195">
    <property type="entry name" value="PX"/>
    <property type="match status" value="1"/>
</dbReference>
<dbReference type="InterPro" id="IPR001683">
    <property type="entry name" value="PX_dom"/>
</dbReference>
<gene>
    <name evidence="12" type="primary">NDAI0C02730</name>
    <name evidence="12" type="ordered locus">NDAI_0C02730</name>
</gene>
<dbReference type="InterPro" id="IPR028662">
    <property type="entry name" value="SNX8/Mvp1"/>
</dbReference>
<dbReference type="OrthoDB" id="10064318at2759"/>
<dbReference type="Pfam" id="PF00787">
    <property type="entry name" value="PX"/>
    <property type="match status" value="1"/>
</dbReference>
<comment type="similarity">
    <text evidence="3">Belongs to the sorting nexin family.</text>
</comment>
<keyword evidence="13" id="KW-1185">Reference proteome</keyword>
<dbReference type="InterPro" id="IPR036871">
    <property type="entry name" value="PX_dom_sf"/>
</dbReference>
<evidence type="ECO:0000259" key="11">
    <source>
        <dbReference type="PROSITE" id="PS50195"/>
    </source>
</evidence>
<dbReference type="GO" id="GO:0042802">
    <property type="term" value="F:identical protein binding"/>
    <property type="evidence" value="ECO:0007669"/>
    <property type="project" value="EnsemblFungi"/>
</dbReference>
<dbReference type="AlphaFoldDB" id="G0W822"/>
<dbReference type="PANTHER" id="PTHR47554:SF1">
    <property type="entry name" value="SORTING NEXIN MVP1"/>
    <property type="match status" value="1"/>
</dbReference>
<dbReference type="SUPFAM" id="SSF64268">
    <property type="entry name" value="PX domain"/>
    <property type="match status" value="1"/>
</dbReference>
<dbReference type="EMBL" id="HE580269">
    <property type="protein sequence ID" value="CCD23933.1"/>
    <property type="molecule type" value="Genomic_DNA"/>
</dbReference>
<keyword evidence="6" id="KW-0963">Cytoplasm</keyword>
<evidence type="ECO:0000256" key="7">
    <source>
        <dbReference type="ARBA" id="ARBA00022927"/>
    </source>
</evidence>
<evidence type="ECO:0000256" key="9">
    <source>
        <dbReference type="ARBA" id="ARBA00072009"/>
    </source>
</evidence>
<dbReference type="FunFam" id="3.30.1520.10:FF:000042">
    <property type="entry name" value="Sorting nexin mvp1"/>
    <property type="match status" value="1"/>
</dbReference>
<evidence type="ECO:0000256" key="6">
    <source>
        <dbReference type="ARBA" id="ARBA00022490"/>
    </source>
</evidence>
<dbReference type="HOGENOM" id="CLU_009058_2_0_1"/>
<organism evidence="12 13">
    <name type="scientific">Naumovozyma dairenensis (strain ATCC 10597 / BCRC 20456 / CBS 421 / NBRC 0211 / NRRL Y-12639)</name>
    <name type="common">Saccharomyces dairenensis</name>
    <dbReference type="NCBI Taxonomy" id="1071378"/>
    <lineage>
        <taxon>Eukaryota</taxon>
        <taxon>Fungi</taxon>
        <taxon>Dikarya</taxon>
        <taxon>Ascomycota</taxon>
        <taxon>Saccharomycotina</taxon>
        <taxon>Saccharomycetes</taxon>
        <taxon>Saccharomycetales</taxon>
        <taxon>Saccharomycetaceae</taxon>
        <taxon>Naumovozyma</taxon>
    </lineage>
</organism>
<evidence type="ECO:0000313" key="13">
    <source>
        <dbReference type="Proteomes" id="UP000000689"/>
    </source>
</evidence>
<evidence type="ECO:0000313" key="12">
    <source>
        <dbReference type="EMBL" id="CCD23933.1"/>
    </source>
</evidence>
<proteinExistence type="inferred from homology"/>
<evidence type="ECO:0000256" key="1">
    <source>
        <dbReference type="ARBA" id="ARBA00004287"/>
    </source>
</evidence>
<dbReference type="eggNOG" id="KOG2273">
    <property type="taxonomic scope" value="Eukaryota"/>
</dbReference>
<feature type="region of interest" description="Disordered" evidence="10">
    <location>
        <begin position="1"/>
        <end position="42"/>
    </location>
</feature>
<evidence type="ECO:0000256" key="3">
    <source>
        <dbReference type="ARBA" id="ARBA00010883"/>
    </source>
</evidence>
<dbReference type="GO" id="GO:0097320">
    <property type="term" value="P:plasma membrane tubulation"/>
    <property type="evidence" value="ECO:0007669"/>
    <property type="project" value="EnsemblFungi"/>
</dbReference>
<evidence type="ECO:0000256" key="10">
    <source>
        <dbReference type="SAM" id="MobiDB-lite"/>
    </source>
</evidence>
<dbReference type="InterPro" id="IPR035704">
    <property type="entry name" value="SNX8/Mvp1_PX"/>
</dbReference>
<dbReference type="GO" id="GO:0042147">
    <property type="term" value="P:retrograde transport, endosome to Golgi"/>
    <property type="evidence" value="ECO:0007669"/>
    <property type="project" value="EnsemblFungi"/>
</dbReference>
<evidence type="ECO:0000256" key="4">
    <source>
        <dbReference type="ARBA" id="ARBA00014268"/>
    </source>
</evidence>
<feature type="domain" description="PX" evidence="11">
    <location>
        <begin position="142"/>
        <end position="260"/>
    </location>
</feature>
<keyword evidence="8" id="KW-0472">Membrane</keyword>
<dbReference type="GeneID" id="11496269"/>
<dbReference type="KEGG" id="ndi:NDAI_0C02730"/>
<keyword evidence="7" id="KW-0653">Protein transport</keyword>
<accession>G0W822</accession>
<reference evidence="12 13" key="1">
    <citation type="journal article" date="2011" name="Proc. Natl. Acad. Sci. U.S.A.">
        <title>Evolutionary erosion of yeast sex chromosomes by mating-type switching accidents.</title>
        <authorList>
            <person name="Gordon J.L."/>
            <person name="Armisen D."/>
            <person name="Proux-Wera E."/>
            <person name="Oheigeartaigh S.S."/>
            <person name="Byrne K.P."/>
            <person name="Wolfe K.H."/>
        </authorList>
    </citation>
    <scope>NUCLEOTIDE SEQUENCE [LARGE SCALE GENOMIC DNA]</scope>
    <source>
        <strain evidence="13">ATCC 10597 / BCRC 20456 / CBS 421 / NBRC 0211 / NRRL Y-12639</strain>
    </source>
</reference>
<dbReference type="CDD" id="cd07597">
    <property type="entry name" value="BAR_SNX8"/>
    <property type="match status" value="1"/>
</dbReference>